<dbReference type="GO" id="GO:0005524">
    <property type="term" value="F:ATP binding"/>
    <property type="evidence" value="ECO:0007669"/>
    <property type="project" value="UniProtKB-UniRule"/>
</dbReference>
<organism evidence="15 16">
    <name type="scientific">Terribacillus saccharophilus</name>
    <dbReference type="NCBI Taxonomy" id="361277"/>
    <lineage>
        <taxon>Bacteria</taxon>
        <taxon>Bacillati</taxon>
        <taxon>Bacillota</taxon>
        <taxon>Bacilli</taxon>
        <taxon>Bacillales</taxon>
        <taxon>Bacillaceae</taxon>
        <taxon>Terribacillus</taxon>
    </lineage>
</organism>
<dbReference type="GO" id="GO:0004637">
    <property type="term" value="F:phosphoribosylamine-glycine ligase activity"/>
    <property type="evidence" value="ECO:0007669"/>
    <property type="project" value="UniProtKB-UniRule"/>
</dbReference>
<evidence type="ECO:0000256" key="4">
    <source>
        <dbReference type="ARBA" id="ARBA00013255"/>
    </source>
</evidence>
<dbReference type="InterPro" id="IPR011761">
    <property type="entry name" value="ATP-grasp"/>
</dbReference>
<evidence type="ECO:0000256" key="5">
    <source>
        <dbReference type="ARBA" id="ARBA00022598"/>
    </source>
</evidence>
<evidence type="ECO:0000256" key="11">
    <source>
        <dbReference type="ARBA" id="ARBA00042864"/>
    </source>
</evidence>
<evidence type="ECO:0000256" key="8">
    <source>
        <dbReference type="ARBA" id="ARBA00022840"/>
    </source>
</evidence>
<keyword evidence="8 13" id="KW-0067">ATP-binding</keyword>
<dbReference type="Gene3D" id="3.90.600.10">
    <property type="entry name" value="Phosphoribosylglycinamide synthetase, C-terminal domain"/>
    <property type="match status" value="1"/>
</dbReference>
<keyword evidence="5 12" id="KW-0436">Ligase</keyword>
<accession>A0A075LMV0</accession>
<dbReference type="InterPro" id="IPR020562">
    <property type="entry name" value="PRibGlycinamide_synth_N"/>
</dbReference>
<evidence type="ECO:0000256" key="1">
    <source>
        <dbReference type="ARBA" id="ARBA00001936"/>
    </source>
</evidence>
<evidence type="ECO:0000256" key="7">
    <source>
        <dbReference type="ARBA" id="ARBA00022755"/>
    </source>
</evidence>
<keyword evidence="6 13" id="KW-0547">Nucleotide-binding</keyword>
<dbReference type="InterPro" id="IPR020559">
    <property type="entry name" value="PRibGlycinamide_synth_CS"/>
</dbReference>
<gene>
    <name evidence="12" type="primary">purD</name>
    <name evidence="15" type="ORF">GZ22_03080</name>
</gene>
<keyword evidence="7 12" id="KW-0658">Purine biosynthesis</keyword>
<dbReference type="FunFam" id="3.30.1490.20:FF:000006">
    <property type="entry name" value="phosphoribosylamine--glycine ligase, chloroplastic-like"/>
    <property type="match status" value="1"/>
</dbReference>
<dbReference type="PANTHER" id="PTHR43472">
    <property type="entry name" value="PHOSPHORIBOSYLAMINE--GLYCINE LIGASE"/>
    <property type="match status" value="1"/>
</dbReference>
<dbReference type="InterPro" id="IPR016185">
    <property type="entry name" value="PreATP-grasp_dom_sf"/>
</dbReference>
<reference evidence="15 16" key="1">
    <citation type="submission" date="2014-07" db="EMBL/GenBank/DDBJ databases">
        <title>Complete genome sequence of a moderately halophilic bacterium Terribacillus aidingensis MP602, isolated from Cryptomeria fortunei in Tianmu mountain in China.</title>
        <authorList>
            <person name="Wang Y."/>
            <person name="Lu P."/>
            <person name="Zhang L."/>
        </authorList>
    </citation>
    <scope>NUCLEOTIDE SEQUENCE [LARGE SCALE GENOMIC DNA]</scope>
    <source>
        <strain evidence="15 16">MP602</strain>
    </source>
</reference>
<dbReference type="Gene3D" id="3.40.50.20">
    <property type="match status" value="1"/>
</dbReference>
<dbReference type="InterPro" id="IPR011054">
    <property type="entry name" value="Rudment_hybrid_motif"/>
</dbReference>
<dbReference type="EMBL" id="CP008876">
    <property type="protein sequence ID" value="AIF65728.1"/>
    <property type="molecule type" value="Genomic_DNA"/>
</dbReference>
<dbReference type="NCBIfam" id="TIGR00877">
    <property type="entry name" value="purD"/>
    <property type="match status" value="1"/>
</dbReference>
<evidence type="ECO:0000256" key="13">
    <source>
        <dbReference type="PROSITE-ProRule" id="PRU00409"/>
    </source>
</evidence>
<proteinExistence type="inferred from homology"/>
<evidence type="ECO:0000256" key="10">
    <source>
        <dbReference type="ARBA" id="ARBA00042242"/>
    </source>
</evidence>
<dbReference type="GO" id="GO:0009113">
    <property type="term" value="P:purine nucleobase biosynthetic process"/>
    <property type="evidence" value="ECO:0007669"/>
    <property type="project" value="InterPro"/>
</dbReference>
<evidence type="ECO:0000256" key="6">
    <source>
        <dbReference type="ARBA" id="ARBA00022741"/>
    </source>
</evidence>
<dbReference type="InterPro" id="IPR013815">
    <property type="entry name" value="ATP_grasp_subdomain_1"/>
</dbReference>
<comment type="pathway">
    <text evidence="3 12">Purine metabolism; IMP biosynthesis via de novo pathway; N(1)-(5-phospho-D-ribosyl)glycinamide from 5-phospho-alpha-D-ribose 1-diphosphate: step 2/2.</text>
</comment>
<dbReference type="Gene3D" id="3.30.470.20">
    <property type="entry name" value="ATP-grasp fold, B domain"/>
    <property type="match status" value="1"/>
</dbReference>
<dbReference type="PROSITE" id="PS50975">
    <property type="entry name" value="ATP_GRASP"/>
    <property type="match status" value="1"/>
</dbReference>
<dbReference type="SMART" id="SM01210">
    <property type="entry name" value="GARS_C"/>
    <property type="match status" value="1"/>
</dbReference>
<dbReference type="InterPro" id="IPR020560">
    <property type="entry name" value="PRibGlycinamide_synth_C-dom"/>
</dbReference>
<dbReference type="GO" id="GO:0006189">
    <property type="term" value="P:'de novo' IMP biosynthetic process"/>
    <property type="evidence" value="ECO:0007669"/>
    <property type="project" value="UniProtKB-UniRule"/>
</dbReference>
<dbReference type="GeneID" id="34222050"/>
<dbReference type="InterPro" id="IPR000115">
    <property type="entry name" value="PRibGlycinamide_synth"/>
</dbReference>
<dbReference type="SUPFAM" id="SSF52440">
    <property type="entry name" value="PreATP-grasp domain"/>
    <property type="match status" value="1"/>
</dbReference>
<evidence type="ECO:0000256" key="12">
    <source>
        <dbReference type="HAMAP-Rule" id="MF_00138"/>
    </source>
</evidence>
<dbReference type="HOGENOM" id="CLU_027420_3_1_9"/>
<dbReference type="Gene3D" id="3.30.1490.20">
    <property type="entry name" value="ATP-grasp fold, A domain"/>
    <property type="match status" value="1"/>
</dbReference>
<evidence type="ECO:0000313" key="16">
    <source>
        <dbReference type="Proteomes" id="UP000027980"/>
    </source>
</evidence>
<evidence type="ECO:0000256" key="3">
    <source>
        <dbReference type="ARBA" id="ARBA00005174"/>
    </source>
</evidence>
<protein>
    <recommendedName>
        <fullName evidence="4 12">Phosphoribosylamine--glycine ligase</fullName>
        <ecNumber evidence="4 12">6.3.4.13</ecNumber>
    </recommendedName>
    <alternativeName>
        <fullName evidence="12">GARS</fullName>
    </alternativeName>
    <alternativeName>
        <fullName evidence="10 12">Glycinamide ribonucleotide synthetase</fullName>
    </alternativeName>
    <alternativeName>
        <fullName evidence="11 12">Phosphoribosylglycinamide synthetase</fullName>
    </alternativeName>
</protein>
<dbReference type="SUPFAM" id="SSF56059">
    <property type="entry name" value="Glutathione synthetase ATP-binding domain-like"/>
    <property type="match status" value="1"/>
</dbReference>
<evidence type="ECO:0000256" key="2">
    <source>
        <dbReference type="ARBA" id="ARBA00001946"/>
    </source>
</evidence>
<dbReference type="RefSeq" id="WP_038558527.1">
    <property type="nucleotide sequence ID" value="NZ_CP008876.1"/>
</dbReference>
<dbReference type="InterPro" id="IPR037123">
    <property type="entry name" value="PRibGlycinamide_synth_C_sf"/>
</dbReference>
<evidence type="ECO:0000313" key="15">
    <source>
        <dbReference type="EMBL" id="AIF65728.1"/>
    </source>
</evidence>
<dbReference type="Proteomes" id="UP000027980">
    <property type="component" value="Chromosome"/>
</dbReference>
<comment type="cofactor">
    <cofactor evidence="1">
        <name>Mn(2+)</name>
        <dbReference type="ChEBI" id="CHEBI:29035"/>
    </cofactor>
</comment>
<dbReference type="AlphaFoldDB" id="A0A075LMV0"/>
<evidence type="ECO:0000256" key="9">
    <source>
        <dbReference type="ARBA" id="ARBA00038345"/>
    </source>
</evidence>
<evidence type="ECO:0000259" key="14">
    <source>
        <dbReference type="PROSITE" id="PS50975"/>
    </source>
</evidence>
<dbReference type="Pfam" id="PF01071">
    <property type="entry name" value="GARS_A"/>
    <property type="match status" value="1"/>
</dbReference>
<dbReference type="HAMAP" id="MF_00138">
    <property type="entry name" value="GARS"/>
    <property type="match status" value="1"/>
</dbReference>
<comment type="catalytic activity">
    <reaction evidence="12">
        <text>5-phospho-beta-D-ribosylamine + glycine + ATP = N(1)-(5-phospho-beta-D-ribosyl)glycinamide + ADP + phosphate + H(+)</text>
        <dbReference type="Rhea" id="RHEA:17453"/>
        <dbReference type="ChEBI" id="CHEBI:15378"/>
        <dbReference type="ChEBI" id="CHEBI:30616"/>
        <dbReference type="ChEBI" id="CHEBI:43474"/>
        <dbReference type="ChEBI" id="CHEBI:57305"/>
        <dbReference type="ChEBI" id="CHEBI:58681"/>
        <dbReference type="ChEBI" id="CHEBI:143788"/>
        <dbReference type="ChEBI" id="CHEBI:456216"/>
        <dbReference type="EC" id="6.3.4.13"/>
    </reaction>
</comment>
<dbReference type="UniPathway" id="UPA00074">
    <property type="reaction ID" value="UER00125"/>
</dbReference>
<dbReference type="SUPFAM" id="SSF51246">
    <property type="entry name" value="Rudiment single hybrid motif"/>
    <property type="match status" value="1"/>
</dbReference>
<dbReference type="Pfam" id="PF02844">
    <property type="entry name" value="GARS_N"/>
    <property type="match status" value="1"/>
</dbReference>
<comment type="cofactor">
    <cofactor evidence="2">
        <name>Mg(2+)</name>
        <dbReference type="ChEBI" id="CHEBI:18420"/>
    </cofactor>
</comment>
<name>A0A075LMV0_9BACI</name>
<dbReference type="EC" id="6.3.4.13" evidence="4 12"/>
<dbReference type="Pfam" id="PF02843">
    <property type="entry name" value="GARS_C"/>
    <property type="match status" value="1"/>
</dbReference>
<dbReference type="SMART" id="SM01209">
    <property type="entry name" value="GARS_A"/>
    <property type="match status" value="1"/>
</dbReference>
<comment type="similarity">
    <text evidence="9 12">Belongs to the GARS family.</text>
</comment>
<dbReference type="InterPro" id="IPR020561">
    <property type="entry name" value="PRibGlycinamid_synth_ATP-grasp"/>
</dbReference>
<feature type="domain" description="ATP-grasp" evidence="14">
    <location>
        <begin position="107"/>
        <end position="313"/>
    </location>
</feature>
<dbReference type="GO" id="GO:0046872">
    <property type="term" value="F:metal ion binding"/>
    <property type="evidence" value="ECO:0007669"/>
    <property type="project" value="InterPro"/>
</dbReference>
<dbReference type="OrthoDB" id="9807240at2"/>
<dbReference type="PANTHER" id="PTHR43472:SF1">
    <property type="entry name" value="PHOSPHORIBOSYLAMINE--GLYCINE LIGASE, CHLOROPLASTIC"/>
    <property type="match status" value="1"/>
</dbReference>
<sequence>MKVLVIGSGGREHSIVAKLASSTEITALYAAPGNGGIADLATCVPIDVTAVDDLVHFAKEEQIDWTFVGPEIPLLAGVVNAFQQENLNVFGPTKEAALIEGSKDYAKSFMRVHAIPTAASETFSDAEKAKVYIAKKGAPIVVKADGLAAGKGVVVALTVEEANEAVESMLVDNQFGQAGSLVIIEDFLDGKEFSLMAFVNGKDVYPLVPARDHKRVYDNDQGPNTGGMGAYAPIPDLQQTVIDEAIERILKPVAAGLVKEERSFTGVLYAGLIETTDGPKVIEFNARFGDPETQVILPLLENDLLQVMRDVTAGIDPKLTWKDAYATGTVIAASGYPGSYDKQLPIPDLTELPQDVYCIHAGTEKTADVYVSNGGRILFIGSVHHNRTDAVESVKTGLNIFKDNPNFHYRTDIGFGK</sequence>
<dbReference type="KEGG" id="tap:GZ22_03080"/>
<dbReference type="PROSITE" id="PS00184">
    <property type="entry name" value="GARS"/>
    <property type="match status" value="1"/>
</dbReference>